<feature type="domain" description="Trypsin-co-occurring" evidence="1">
    <location>
        <begin position="8"/>
        <end position="102"/>
    </location>
</feature>
<proteinExistence type="predicted"/>
<accession>A0AAP2DD09</accession>
<protein>
    <recommendedName>
        <fullName evidence="1">Trypsin-co-occurring domain-containing protein</fullName>
    </recommendedName>
</protein>
<organism evidence="2 3">
    <name type="scientific">Dawidia soli</name>
    <dbReference type="NCBI Taxonomy" id="2782352"/>
    <lineage>
        <taxon>Bacteria</taxon>
        <taxon>Pseudomonadati</taxon>
        <taxon>Bacteroidota</taxon>
        <taxon>Cytophagia</taxon>
        <taxon>Cytophagales</taxon>
        <taxon>Chryseotaleaceae</taxon>
        <taxon>Dawidia</taxon>
    </lineage>
</organism>
<reference evidence="2 3" key="1">
    <citation type="submission" date="2021-05" db="EMBL/GenBank/DDBJ databases">
        <title>A Polyphasic approach of four new species of the genus Ohtaekwangia: Ohtaekwangia histidinii sp. nov., Ohtaekwangia cretensis sp. nov., Ohtaekwangia indiensis sp. nov., Ohtaekwangia reichenbachii sp. nov. from diverse environment.</title>
        <authorList>
            <person name="Octaviana S."/>
        </authorList>
    </citation>
    <scope>NUCLEOTIDE SEQUENCE [LARGE SCALE GENOMIC DNA]</scope>
    <source>
        <strain evidence="2 3">PWU37</strain>
    </source>
</reference>
<dbReference type="AlphaFoldDB" id="A0AAP2DD09"/>
<dbReference type="RefSeq" id="WP_254090351.1">
    <property type="nucleotide sequence ID" value="NZ_JAHESC010000013.1"/>
</dbReference>
<dbReference type="Pfam" id="PF19493">
    <property type="entry name" value="Trypco1"/>
    <property type="match status" value="1"/>
</dbReference>
<evidence type="ECO:0000313" key="3">
    <source>
        <dbReference type="Proteomes" id="UP001319180"/>
    </source>
</evidence>
<dbReference type="Proteomes" id="UP001319180">
    <property type="component" value="Unassembled WGS sequence"/>
</dbReference>
<dbReference type="NCBIfam" id="NF041216">
    <property type="entry name" value="CU044_2847_fam"/>
    <property type="match status" value="1"/>
</dbReference>
<keyword evidence="3" id="KW-1185">Reference proteome</keyword>
<dbReference type="InterPro" id="IPR045794">
    <property type="entry name" value="Trypco1"/>
</dbReference>
<dbReference type="EMBL" id="JAHESC010000013">
    <property type="protein sequence ID" value="MBT1687117.1"/>
    <property type="molecule type" value="Genomic_DNA"/>
</dbReference>
<name>A0AAP2DD09_9BACT</name>
<gene>
    <name evidence="2" type="ORF">KK078_11135</name>
</gene>
<sequence>MAEYIQYTLEDGSSILIETTTTHPGGGPVGVEEQVKKSFKGLRETLTPLAHFAAELKNTVTQKLPQPEEVCLEFGAKIAGDVGIIIAKSQVEANIKITLKWKAAAKP</sequence>
<evidence type="ECO:0000313" key="2">
    <source>
        <dbReference type="EMBL" id="MBT1687117.1"/>
    </source>
</evidence>
<evidence type="ECO:0000259" key="1">
    <source>
        <dbReference type="Pfam" id="PF19493"/>
    </source>
</evidence>
<comment type="caution">
    <text evidence="2">The sequence shown here is derived from an EMBL/GenBank/DDBJ whole genome shotgun (WGS) entry which is preliminary data.</text>
</comment>